<name>A0A060HMP7_9ARCH</name>
<keyword evidence="2" id="KW-1185">Reference proteome</keyword>
<evidence type="ECO:0000313" key="2">
    <source>
        <dbReference type="Proteomes" id="UP000027093"/>
    </source>
</evidence>
<gene>
    <name evidence="1" type="ORF">NVIE_006470</name>
</gene>
<dbReference type="Proteomes" id="UP000027093">
    <property type="component" value="Chromosome"/>
</dbReference>
<protein>
    <submittedName>
        <fullName evidence="1">Uncharacterized protein</fullName>
    </submittedName>
</protein>
<dbReference type="HOGENOM" id="CLU_3245480_0_0_2"/>
<dbReference type="KEGG" id="nvn:NVIE_006470"/>
<proteinExistence type="predicted"/>
<reference evidence="1 2" key="1">
    <citation type="journal article" date="2014" name="Int. J. Syst. Evol. Microbiol.">
        <title>Nitrososphaera viennensis gen. nov., sp. nov., an aerobic and mesophilic, ammonia-oxidizing archaeon from soil and a member of the archaeal phylum Thaumarchaeota.</title>
        <authorList>
            <person name="Stieglmeier M."/>
            <person name="Klingl A."/>
            <person name="Alves R.J."/>
            <person name="Rittmann S.K."/>
            <person name="Melcher M."/>
            <person name="Leisch N."/>
            <person name="Schleper C."/>
        </authorList>
    </citation>
    <scope>NUCLEOTIDE SEQUENCE [LARGE SCALE GENOMIC DNA]</scope>
    <source>
        <strain evidence="1">EN76</strain>
    </source>
</reference>
<organism evidence="1 2">
    <name type="scientific">Nitrososphaera viennensis EN76</name>
    <dbReference type="NCBI Taxonomy" id="926571"/>
    <lineage>
        <taxon>Archaea</taxon>
        <taxon>Nitrososphaerota</taxon>
        <taxon>Nitrososphaeria</taxon>
        <taxon>Nitrososphaerales</taxon>
        <taxon>Nitrososphaeraceae</taxon>
        <taxon>Nitrososphaera</taxon>
    </lineage>
</organism>
<dbReference type="STRING" id="926571.NVIE_006470"/>
<dbReference type="AlphaFoldDB" id="A0A060HMP7"/>
<evidence type="ECO:0000313" key="1">
    <source>
        <dbReference type="EMBL" id="AIC14851.1"/>
    </source>
</evidence>
<sequence>MGLICISKPGGALPELDRGIPGIGLVYEGQMMFLLLSSVSWS</sequence>
<accession>A0A060HMP7</accession>
<dbReference type="EMBL" id="CP007536">
    <property type="protein sequence ID" value="AIC14851.1"/>
    <property type="molecule type" value="Genomic_DNA"/>
</dbReference>